<dbReference type="GO" id="GO:0005777">
    <property type="term" value="C:peroxisome"/>
    <property type="evidence" value="ECO:0007669"/>
    <property type="project" value="TreeGrafter"/>
</dbReference>
<dbReference type="OrthoDB" id="10249612at2759"/>
<evidence type="ECO:0000256" key="3">
    <source>
        <dbReference type="ARBA" id="ARBA00009595"/>
    </source>
</evidence>
<dbReference type="CDD" id="cd03429">
    <property type="entry name" value="NUDIX_NADH_pyrophosphatase_Nudt13"/>
    <property type="match status" value="1"/>
</dbReference>
<evidence type="ECO:0000256" key="5">
    <source>
        <dbReference type="ARBA" id="ARBA00022723"/>
    </source>
</evidence>
<evidence type="ECO:0000256" key="7">
    <source>
        <dbReference type="ARBA" id="ARBA00022842"/>
    </source>
</evidence>
<dbReference type="InterPro" id="IPR049734">
    <property type="entry name" value="NudC-like_C"/>
</dbReference>
<dbReference type="InterPro" id="IPR050241">
    <property type="entry name" value="NAD-cap_RNA_hydrolase_NudC"/>
</dbReference>
<gene>
    <name evidence="11" type="ORF">VP01_2576g6</name>
</gene>
<dbReference type="InterPro" id="IPR020084">
    <property type="entry name" value="NUDIX_hydrolase_CS"/>
</dbReference>
<dbReference type="STRING" id="27349.A0A0L6V4W6"/>
<evidence type="ECO:0000259" key="10">
    <source>
        <dbReference type="PROSITE" id="PS51462"/>
    </source>
</evidence>
<organism evidence="11 12">
    <name type="scientific">Puccinia sorghi</name>
    <dbReference type="NCBI Taxonomy" id="27349"/>
    <lineage>
        <taxon>Eukaryota</taxon>
        <taxon>Fungi</taxon>
        <taxon>Dikarya</taxon>
        <taxon>Basidiomycota</taxon>
        <taxon>Pucciniomycotina</taxon>
        <taxon>Pucciniomycetes</taxon>
        <taxon>Pucciniales</taxon>
        <taxon>Pucciniaceae</taxon>
        <taxon>Puccinia</taxon>
    </lineage>
</organism>
<evidence type="ECO:0000256" key="1">
    <source>
        <dbReference type="ARBA" id="ARBA00001946"/>
    </source>
</evidence>
<comment type="catalytic activity">
    <reaction evidence="9">
        <text>a 5'-end NAD(+)-phospho-ribonucleoside in mRNA + H2O = a 5'-end phospho-adenosine-phospho-ribonucleoside in mRNA + beta-nicotinamide D-ribonucleotide + 2 H(+)</text>
        <dbReference type="Rhea" id="RHEA:60876"/>
        <dbReference type="Rhea" id="RHEA-COMP:15698"/>
        <dbReference type="Rhea" id="RHEA-COMP:15719"/>
        <dbReference type="ChEBI" id="CHEBI:14649"/>
        <dbReference type="ChEBI" id="CHEBI:15377"/>
        <dbReference type="ChEBI" id="CHEBI:15378"/>
        <dbReference type="ChEBI" id="CHEBI:144029"/>
        <dbReference type="ChEBI" id="CHEBI:144051"/>
    </reaction>
    <physiologicalReaction direction="left-to-right" evidence="9">
        <dbReference type="Rhea" id="RHEA:60877"/>
    </physiologicalReaction>
</comment>
<proteinExistence type="inferred from homology"/>
<dbReference type="GO" id="GO:0005829">
    <property type="term" value="C:cytosol"/>
    <property type="evidence" value="ECO:0007669"/>
    <property type="project" value="TreeGrafter"/>
</dbReference>
<dbReference type="Gene3D" id="3.90.79.10">
    <property type="entry name" value="Nucleoside Triphosphate Pyrophosphohydrolase"/>
    <property type="match status" value="1"/>
</dbReference>
<comment type="similarity">
    <text evidence="3">Belongs to the Nudix hydrolase family. NudC subfamily.</text>
</comment>
<keyword evidence="6" id="KW-0378">Hydrolase</keyword>
<dbReference type="Proteomes" id="UP000037035">
    <property type="component" value="Unassembled WGS sequence"/>
</dbReference>
<evidence type="ECO:0000313" key="12">
    <source>
        <dbReference type="Proteomes" id="UP000037035"/>
    </source>
</evidence>
<dbReference type="PROSITE" id="PS51462">
    <property type="entry name" value="NUDIX"/>
    <property type="match status" value="1"/>
</dbReference>
<keyword evidence="7" id="KW-0460">Magnesium</keyword>
<dbReference type="GO" id="GO:0019677">
    <property type="term" value="P:NAD+ catabolic process"/>
    <property type="evidence" value="ECO:0007669"/>
    <property type="project" value="TreeGrafter"/>
</dbReference>
<sequence>MSALQNYYSGASTNRLSWMRQSGTFLGSALSSPQARFILFLNLKPLVIDKPAGSVDGFPVSHKLSWLPWQEISTILSPSGSPIIDPAEVVDPTGNIWPKQLSSHPAKSRQPFLGQFPIVIFLGTDAATIYPDVDKALQPDHGSPFWAIDVTGIYERISEKLLQHGRFLDMKKSNLAPKEANLAGQARALIDWNARNKFCAGCGRPAYSAYAGWKLACTSDFENNAQDDNLGDPTISPSCVTKSFSIQNFWISVLNGTFLCGPRTDPVCIMGITNSTGDSILLGRKKVWPPGFYSCLAGFIEPGESIEDCCRREMLEEAGVKVNSVHYRQVKSQILANRGHSPVRSLMIGVIGRAEEDPHIRLDLDKELEGKIRTFHNAKFFPRSVILGVLDSSNKMELTEDELRRFDDNYKASPKMDPGAHTAISSTNKIHLTIPPPVKIPCPS</sequence>
<dbReference type="AlphaFoldDB" id="A0A0L6V4W6"/>
<evidence type="ECO:0000313" key="11">
    <source>
        <dbReference type="EMBL" id="KNZ55811.1"/>
    </source>
</evidence>
<keyword evidence="8" id="KW-0520">NAD</keyword>
<comment type="cofactor">
    <cofactor evidence="2">
        <name>Zn(2+)</name>
        <dbReference type="ChEBI" id="CHEBI:29105"/>
    </cofactor>
</comment>
<reference evidence="11 12" key="1">
    <citation type="submission" date="2015-08" db="EMBL/GenBank/DDBJ databases">
        <title>Next Generation Sequencing and Analysis of the Genome of Puccinia sorghi L Schw, the Causal Agent of Maize Common Rust.</title>
        <authorList>
            <person name="Rochi L."/>
            <person name="Burguener G."/>
            <person name="Darino M."/>
            <person name="Turjanski A."/>
            <person name="Kreff E."/>
            <person name="Dieguez M.J."/>
            <person name="Sacco F."/>
        </authorList>
    </citation>
    <scope>NUCLEOTIDE SEQUENCE [LARGE SCALE GENOMIC DNA]</scope>
    <source>
        <strain evidence="11 12">RO10H11247</strain>
    </source>
</reference>
<accession>A0A0L6V4W6</accession>
<dbReference type="GO" id="GO:0035529">
    <property type="term" value="F:NADH pyrophosphatase activity"/>
    <property type="evidence" value="ECO:0007669"/>
    <property type="project" value="TreeGrafter"/>
</dbReference>
<protein>
    <recommendedName>
        <fullName evidence="4">NAD(+) diphosphatase</fullName>
        <ecNumber evidence="4">3.6.1.22</ecNumber>
    </recommendedName>
</protein>
<evidence type="ECO:0000256" key="9">
    <source>
        <dbReference type="ARBA" id="ARBA00023679"/>
    </source>
</evidence>
<dbReference type="PROSITE" id="PS00893">
    <property type="entry name" value="NUDIX_BOX"/>
    <property type="match status" value="1"/>
</dbReference>
<feature type="domain" description="Nudix hydrolase" evidence="10">
    <location>
        <begin position="262"/>
        <end position="404"/>
    </location>
</feature>
<keyword evidence="5" id="KW-0479">Metal-binding</keyword>
<dbReference type="SUPFAM" id="SSF55811">
    <property type="entry name" value="Nudix"/>
    <property type="match status" value="1"/>
</dbReference>
<dbReference type="Gene3D" id="3.90.79.20">
    <property type="match status" value="1"/>
</dbReference>
<dbReference type="Pfam" id="PF00293">
    <property type="entry name" value="NUDIX"/>
    <property type="match status" value="1"/>
</dbReference>
<name>A0A0L6V4W6_9BASI</name>
<dbReference type="PANTHER" id="PTHR42904">
    <property type="entry name" value="NUDIX HYDROLASE, NUDC SUBFAMILY"/>
    <property type="match status" value="1"/>
</dbReference>
<evidence type="ECO:0000256" key="4">
    <source>
        <dbReference type="ARBA" id="ARBA00012381"/>
    </source>
</evidence>
<dbReference type="VEuPathDB" id="FungiDB:VP01_2576g6"/>
<dbReference type="InterPro" id="IPR000086">
    <property type="entry name" value="NUDIX_hydrolase_dom"/>
</dbReference>
<comment type="cofactor">
    <cofactor evidence="1">
        <name>Mg(2+)</name>
        <dbReference type="ChEBI" id="CHEBI:18420"/>
    </cofactor>
</comment>
<keyword evidence="12" id="KW-1185">Reference proteome</keyword>
<dbReference type="GO" id="GO:0006742">
    <property type="term" value="P:NADP+ catabolic process"/>
    <property type="evidence" value="ECO:0007669"/>
    <property type="project" value="TreeGrafter"/>
</dbReference>
<dbReference type="InterPro" id="IPR015797">
    <property type="entry name" value="NUDIX_hydrolase-like_dom_sf"/>
</dbReference>
<dbReference type="EC" id="3.6.1.22" evidence="4"/>
<dbReference type="EMBL" id="LAVV01007475">
    <property type="protein sequence ID" value="KNZ55811.1"/>
    <property type="molecule type" value="Genomic_DNA"/>
</dbReference>
<dbReference type="GO" id="GO:0046872">
    <property type="term" value="F:metal ion binding"/>
    <property type="evidence" value="ECO:0007669"/>
    <property type="project" value="UniProtKB-KW"/>
</dbReference>
<evidence type="ECO:0000256" key="6">
    <source>
        <dbReference type="ARBA" id="ARBA00022801"/>
    </source>
</evidence>
<comment type="caution">
    <text evidence="11">The sequence shown here is derived from an EMBL/GenBank/DDBJ whole genome shotgun (WGS) entry which is preliminary data.</text>
</comment>
<evidence type="ECO:0000256" key="8">
    <source>
        <dbReference type="ARBA" id="ARBA00023027"/>
    </source>
</evidence>
<dbReference type="PANTHER" id="PTHR42904:SF6">
    <property type="entry name" value="NAD-CAPPED RNA HYDROLASE NUDT12"/>
    <property type="match status" value="1"/>
</dbReference>
<evidence type="ECO:0000256" key="2">
    <source>
        <dbReference type="ARBA" id="ARBA00001947"/>
    </source>
</evidence>